<dbReference type="EC" id="1.6.5.-" evidence="6"/>
<organism evidence="8 9">
    <name type="scientific">Mycolicibacterium canariasense</name>
    <name type="common">Mycobacterium canariasense</name>
    <dbReference type="NCBI Taxonomy" id="228230"/>
    <lineage>
        <taxon>Bacteria</taxon>
        <taxon>Bacillati</taxon>
        <taxon>Actinomycetota</taxon>
        <taxon>Actinomycetes</taxon>
        <taxon>Mycobacteriales</taxon>
        <taxon>Mycobacteriaceae</taxon>
        <taxon>Mycolicibacterium</taxon>
    </lineage>
</organism>
<evidence type="ECO:0000313" key="9">
    <source>
        <dbReference type="Proteomes" id="UP000069443"/>
    </source>
</evidence>
<keyword evidence="1 6" id="KW-0285">Flavoprotein</keyword>
<dbReference type="PANTHER" id="PTHR43741:SF4">
    <property type="entry name" value="FMN-DEPENDENT NADH:QUINONE OXIDOREDUCTASE"/>
    <property type="match status" value="1"/>
</dbReference>
<proteinExistence type="inferred from homology"/>
<evidence type="ECO:0000256" key="1">
    <source>
        <dbReference type="ARBA" id="ARBA00022630"/>
    </source>
</evidence>
<evidence type="ECO:0000259" key="7">
    <source>
        <dbReference type="Pfam" id="PF02525"/>
    </source>
</evidence>
<sequence>MTLFRLDASIRVEGSHSREIADIAQQEWLAANPEAAVIRRSVGTEPIPSTAWGTAAFAGYTPEEHRTPEQREAVRLATTLADELLAADAFLFAVPLYNYGVSQHFKSWVDMIITDPRFNPAEPPAIAGKPAILVTVHGGYYAEGTPRHGWDHATAWMQRILNDVWGLDLDTVVSEFSLVGVNPALDEFKDLAATLRADAENRARELGHRLAIPSASR</sequence>
<reference evidence="9" key="1">
    <citation type="journal article" date="2016" name="Genome Announc.">
        <title>Draft Genome Sequences of Five Rapidly Growing Mycobacterium Species, M. thermoresistibile, M. fortuitum subsp. acetamidolyticum, M. canariasense, M. brisbanense, and M. novocastrense.</title>
        <authorList>
            <person name="Katahira K."/>
            <person name="Ogura Y."/>
            <person name="Gotoh Y."/>
            <person name="Hayashi T."/>
        </authorList>
    </citation>
    <scope>NUCLEOTIDE SEQUENCE [LARGE SCALE GENOMIC DNA]</scope>
    <source>
        <strain evidence="9">JCM15298</strain>
    </source>
</reference>
<protein>
    <recommendedName>
        <fullName evidence="6">FMN dependent NADH:quinone oxidoreductase</fullName>
        <ecNumber evidence="6">1.6.5.-</ecNumber>
    </recommendedName>
    <alternativeName>
        <fullName evidence="6">Azo-dye reductase</fullName>
    </alternativeName>
    <alternativeName>
        <fullName evidence="6">FMN-dependent NADH-azo compound oxidoreductase</fullName>
    </alternativeName>
    <alternativeName>
        <fullName evidence="6">FMN-dependent NADH-azoreductase</fullName>
        <ecNumber evidence="6">1.7.1.17</ecNumber>
    </alternativeName>
</protein>
<feature type="domain" description="Flavodoxin-like fold" evidence="7">
    <location>
        <begin position="1"/>
        <end position="173"/>
    </location>
</feature>
<feature type="binding site" evidence="6">
    <location>
        <begin position="15"/>
        <end position="17"/>
    </location>
    <ligand>
        <name>FMN</name>
        <dbReference type="ChEBI" id="CHEBI:58210"/>
    </ligand>
</feature>
<comment type="similarity">
    <text evidence="6">Belongs to the azoreductase type 1 family.</text>
</comment>
<dbReference type="GO" id="GO:0009055">
    <property type="term" value="F:electron transfer activity"/>
    <property type="evidence" value="ECO:0007669"/>
    <property type="project" value="UniProtKB-UniRule"/>
</dbReference>
<dbReference type="GO" id="GO:0010181">
    <property type="term" value="F:FMN binding"/>
    <property type="evidence" value="ECO:0007669"/>
    <property type="project" value="UniProtKB-UniRule"/>
</dbReference>
<reference evidence="9" key="2">
    <citation type="submission" date="2016-02" db="EMBL/GenBank/DDBJ databases">
        <title>Draft genome sequence of five rapidly growing Mycobacterium species.</title>
        <authorList>
            <person name="Katahira K."/>
            <person name="Gotou Y."/>
            <person name="Iida K."/>
            <person name="Ogura Y."/>
            <person name="Hayashi T."/>
        </authorList>
    </citation>
    <scope>NUCLEOTIDE SEQUENCE [LARGE SCALE GENOMIC DNA]</scope>
    <source>
        <strain evidence="9">JCM15298</strain>
    </source>
</reference>
<evidence type="ECO:0000313" key="8">
    <source>
        <dbReference type="EMBL" id="GAS93783.1"/>
    </source>
</evidence>
<dbReference type="AlphaFoldDB" id="A0A124E1I7"/>
<accession>A0A124E1I7</accession>
<dbReference type="EC" id="1.7.1.17" evidence="6"/>
<dbReference type="Gene3D" id="3.40.50.360">
    <property type="match status" value="1"/>
</dbReference>
<feature type="binding site" evidence="6">
    <location>
        <position position="9"/>
    </location>
    <ligand>
        <name>FMN</name>
        <dbReference type="ChEBI" id="CHEBI:58210"/>
    </ligand>
</feature>
<dbReference type="GO" id="GO:0016655">
    <property type="term" value="F:oxidoreductase activity, acting on NAD(P)H, quinone or similar compound as acceptor"/>
    <property type="evidence" value="ECO:0007669"/>
    <property type="project" value="InterPro"/>
</dbReference>
<comment type="caution">
    <text evidence="6">Lacks conserved residue(s) required for the propagation of feature annotation.</text>
</comment>
<dbReference type="InterPro" id="IPR050104">
    <property type="entry name" value="FMN-dep_NADH:Q_OxRdtase_AzoR1"/>
</dbReference>
<keyword evidence="4 6" id="KW-0520">NAD</keyword>
<dbReference type="OrthoDB" id="9805013at2"/>
<evidence type="ECO:0000256" key="6">
    <source>
        <dbReference type="HAMAP-Rule" id="MF_01216"/>
    </source>
</evidence>
<dbReference type="InterPro" id="IPR003680">
    <property type="entry name" value="Flavodoxin_fold"/>
</dbReference>
<comment type="catalytic activity">
    <reaction evidence="5">
        <text>N,N-dimethyl-1,4-phenylenediamine + anthranilate + 2 NAD(+) = 2-(4-dimethylaminophenyl)diazenylbenzoate + 2 NADH + 2 H(+)</text>
        <dbReference type="Rhea" id="RHEA:55872"/>
        <dbReference type="ChEBI" id="CHEBI:15378"/>
        <dbReference type="ChEBI" id="CHEBI:15783"/>
        <dbReference type="ChEBI" id="CHEBI:16567"/>
        <dbReference type="ChEBI" id="CHEBI:57540"/>
        <dbReference type="ChEBI" id="CHEBI:57945"/>
        <dbReference type="ChEBI" id="CHEBI:71579"/>
        <dbReference type="EC" id="1.7.1.17"/>
    </reaction>
    <physiologicalReaction direction="right-to-left" evidence="5">
        <dbReference type="Rhea" id="RHEA:55874"/>
    </physiologicalReaction>
</comment>
<dbReference type="PANTHER" id="PTHR43741">
    <property type="entry name" value="FMN-DEPENDENT NADH-AZOREDUCTASE 1"/>
    <property type="match status" value="1"/>
</dbReference>
<dbReference type="RefSeq" id="WP_062655140.1">
    <property type="nucleotide sequence ID" value="NZ_BCSY01000028.1"/>
</dbReference>
<keyword evidence="9" id="KW-1185">Reference proteome</keyword>
<dbReference type="EMBL" id="BCSY01000028">
    <property type="protein sequence ID" value="GAS93783.1"/>
    <property type="molecule type" value="Genomic_DNA"/>
</dbReference>
<keyword evidence="2 6" id="KW-0288">FMN</keyword>
<dbReference type="SUPFAM" id="SSF52218">
    <property type="entry name" value="Flavoproteins"/>
    <property type="match status" value="1"/>
</dbReference>
<keyword evidence="3 6" id="KW-0560">Oxidoreductase</keyword>
<comment type="subunit">
    <text evidence="6">Homodimer.</text>
</comment>
<comment type="cofactor">
    <cofactor evidence="6">
        <name>FMN</name>
        <dbReference type="ChEBI" id="CHEBI:58210"/>
    </cofactor>
    <text evidence="6">Binds 1 FMN per subunit.</text>
</comment>
<dbReference type="InterPro" id="IPR029039">
    <property type="entry name" value="Flavoprotein-like_sf"/>
</dbReference>
<comment type="function">
    <text evidence="6">Also exhibits azoreductase activity. Catalyzes the reductive cleavage of the azo bond in aromatic azo compounds to the corresponding amines.</text>
</comment>
<dbReference type="InterPro" id="IPR023048">
    <property type="entry name" value="NADH:quinone_OxRdtase_FMN_depd"/>
</dbReference>
<comment type="catalytic activity">
    <reaction evidence="6">
        <text>2 a quinone + NADH + H(+) = 2 a 1,4-benzosemiquinone + NAD(+)</text>
        <dbReference type="Rhea" id="RHEA:65952"/>
        <dbReference type="ChEBI" id="CHEBI:15378"/>
        <dbReference type="ChEBI" id="CHEBI:57540"/>
        <dbReference type="ChEBI" id="CHEBI:57945"/>
        <dbReference type="ChEBI" id="CHEBI:132124"/>
        <dbReference type="ChEBI" id="CHEBI:134225"/>
    </reaction>
</comment>
<comment type="function">
    <text evidence="6">Quinone reductase that provides resistance to thiol-specific stress caused by electrophilic quinones.</text>
</comment>
<dbReference type="Proteomes" id="UP000069443">
    <property type="component" value="Unassembled WGS sequence"/>
</dbReference>
<gene>
    <name evidence="6" type="primary">azoR</name>
    <name evidence="8" type="ORF">RMCC_0749</name>
</gene>
<dbReference type="HAMAP" id="MF_01216">
    <property type="entry name" value="Azoreductase_type1"/>
    <property type="match status" value="1"/>
</dbReference>
<comment type="caution">
    <text evidence="8">The sequence shown here is derived from an EMBL/GenBank/DDBJ whole genome shotgun (WGS) entry which is preliminary data.</text>
</comment>
<name>A0A124E1I7_MYCCR</name>
<evidence type="ECO:0000256" key="4">
    <source>
        <dbReference type="ARBA" id="ARBA00023027"/>
    </source>
</evidence>
<evidence type="ECO:0000256" key="3">
    <source>
        <dbReference type="ARBA" id="ARBA00023002"/>
    </source>
</evidence>
<evidence type="ECO:0000256" key="5">
    <source>
        <dbReference type="ARBA" id="ARBA00048542"/>
    </source>
</evidence>
<dbReference type="GO" id="GO:0016652">
    <property type="term" value="F:oxidoreductase activity, acting on NAD(P)H as acceptor"/>
    <property type="evidence" value="ECO:0007669"/>
    <property type="project" value="UniProtKB-UniRule"/>
</dbReference>
<dbReference type="Pfam" id="PF02525">
    <property type="entry name" value="Flavodoxin_2"/>
    <property type="match status" value="1"/>
</dbReference>
<evidence type="ECO:0000256" key="2">
    <source>
        <dbReference type="ARBA" id="ARBA00022643"/>
    </source>
</evidence>